<dbReference type="AlphaFoldDB" id="A0A3E4JES8"/>
<proteinExistence type="predicted"/>
<feature type="non-terminal residue" evidence="1">
    <location>
        <position position="1"/>
    </location>
</feature>
<protein>
    <submittedName>
        <fullName evidence="1">DUF2589 domain-containing protein</fullName>
    </submittedName>
</protein>
<dbReference type="EMBL" id="QSPP01000120">
    <property type="protein sequence ID" value="RGJ75272.1"/>
    <property type="molecule type" value="Genomic_DNA"/>
</dbReference>
<organism evidence="1 2">
    <name type="scientific">Phocaeicola vulgatus</name>
    <name type="common">Bacteroides vulgatus</name>
    <dbReference type="NCBI Taxonomy" id="821"/>
    <lineage>
        <taxon>Bacteria</taxon>
        <taxon>Pseudomonadati</taxon>
        <taxon>Bacteroidota</taxon>
        <taxon>Bacteroidia</taxon>
        <taxon>Bacteroidales</taxon>
        <taxon>Bacteroidaceae</taxon>
        <taxon>Phocaeicola</taxon>
    </lineage>
</organism>
<reference evidence="1 2" key="1">
    <citation type="submission" date="2018-08" db="EMBL/GenBank/DDBJ databases">
        <title>A genome reference for cultivated species of the human gut microbiota.</title>
        <authorList>
            <person name="Zou Y."/>
            <person name="Xue W."/>
            <person name="Luo G."/>
        </authorList>
    </citation>
    <scope>NUCLEOTIDE SEQUENCE [LARGE SCALE GENOMIC DNA]</scope>
    <source>
        <strain evidence="1 2">TM05-16</strain>
    </source>
</reference>
<evidence type="ECO:0000313" key="1">
    <source>
        <dbReference type="EMBL" id="RGJ75272.1"/>
    </source>
</evidence>
<sequence length="74" mass="8416">DNVQIKFKAKVGSVESQIPENNLLLSSPHRVNLQMQMSNIKPDTDDVMEVCVNFKVQETPESISRIIDDFVKNI</sequence>
<accession>A0A3E4JES8</accession>
<dbReference type="Proteomes" id="UP000260640">
    <property type="component" value="Unassembled WGS sequence"/>
</dbReference>
<evidence type="ECO:0000313" key="2">
    <source>
        <dbReference type="Proteomes" id="UP000260640"/>
    </source>
</evidence>
<name>A0A3E4JES8_PHOVU</name>
<gene>
    <name evidence="1" type="ORF">DXD46_21230</name>
</gene>
<comment type="caution">
    <text evidence="1">The sequence shown here is derived from an EMBL/GenBank/DDBJ whole genome shotgun (WGS) entry which is preliminary data.</text>
</comment>